<feature type="transmembrane region" description="Helical" evidence="5">
    <location>
        <begin position="317"/>
        <end position="337"/>
    </location>
</feature>
<evidence type="ECO:0000313" key="8">
    <source>
        <dbReference type="Proteomes" id="UP000613266"/>
    </source>
</evidence>
<keyword evidence="3 5" id="KW-1133">Transmembrane helix</keyword>
<keyword evidence="2 5" id="KW-0812">Transmembrane</keyword>
<keyword evidence="7" id="KW-0436">Ligase</keyword>
<evidence type="ECO:0000259" key="6">
    <source>
        <dbReference type="Pfam" id="PF04932"/>
    </source>
</evidence>
<dbReference type="PANTHER" id="PTHR37422">
    <property type="entry name" value="TEICHURONIC ACID BIOSYNTHESIS PROTEIN TUAE"/>
    <property type="match status" value="1"/>
</dbReference>
<dbReference type="Pfam" id="PF04932">
    <property type="entry name" value="Wzy_C"/>
    <property type="match status" value="1"/>
</dbReference>
<protein>
    <submittedName>
        <fullName evidence="7">O-antigen ligase family protein</fullName>
    </submittedName>
</protein>
<dbReference type="Proteomes" id="UP000613266">
    <property type="component" value="Unassembled WGS sequence"/>
</dbReference>
<evidence type="ECO:0000256" key="1">
    <source>
        <dbReference type="ARBA" id="ARBA00004141"/>
    </source>
</evidence>
<keyword evidence="4 5" id="KW-0472">Membrane</keyword>
<sequence>MRPDLLRGVGAGLVAWVLFLPIGLKYPLLLILLGGAVWRLGAAGLLQLLRQDRPLQAALLFWLGCLVSAAWSPAPQKQIVNQLGQYSLLLFAPVLAHGLPRPWARRVLAHLCAACAVLGACVAWGTVFGMPWAGSGIWVTTFEADGNARILTSLLLAIGCALALDQALCSATPRARWAWGLAGLLALLGVVLQDRRSGMVVLPLLLGLLGWQRLPSLRLRLGFAAAFLAACTLAWQAAPGVRARFAEGLHELQHYQLDPTAPTSWGLRVLMIETSVSMIREKPLLGHGLASWQGEWFQRVPHTHYLLIENSTPHNDYLLVLAQGGVFGLALLLAWWWQVLRQAWRAGPGSHAALLVWAAMAAAGFFNVILRDGRFAVPLLMVAALAWAGRSGPQARPAA</sequence>
<evidence type="ECO:0000313" key="7">
    <source>
        <dbReference type="EMBL" id="MBH9578009.1"/>
    </source>
</evidence>
<proteinExistence type="predicted"/>
<evidence type="ECO:0000256" key="3">
    <source>
        <dbReference type="ARBA" id="ARBA00022989"/>
    </source>
</evidence>
<dbReference type="PANTHER" id="PTHR37422:SF13">
    <property type="entry name" value="LIPOPOLYSACCHARIDE BIOSYNTHESIS PROTEIN PA4999-RELATED"/>
    <property type="match status" value="1"/>
</dbReference>
<feature type="transmembrane region" description="Helical" evidence="5">
    <location>
        <begin position="55"/>
        <end position="71"/>
    </location>
</feature>
<dbReference type="GO" id="GO:0016874">
    <property type="term" value="F:ligase activity"/>
    <property type="evidence" value="ECO:0007669"/>
    <property type="project" value="UniProtKB-KW"/>
</dbReference>
<dbReference type="InterPro" id="IPR051533">
    <property type="entry name" value="WaaL-like"/>
</dbReference>
<feature type="transmembrane region" description="Helical" evidence="5">
    <location>
        <begin position="349"/>
        <end position="369"/>
    </location>
</feature>
<dbReference type="RefSeq" id="WP_198111780.1">
    <property type="nucleotide sequence ID" value="NZ_JAEDAK010000009.1"/>
</dbReference>
<keyword evidence="8" id="KW-1185">Reference proteome</keyword>
<evidence type="ECO:0000256" key="5">
    <source>
        <dbReference type="SAM" id="Phobius"/>
    </source>
</evidence>
<organism evidence="7 8">
    <name type="scientific">Inhella proteolytica</name>
    <dbReference type="NCBI Taxonomy" id="2795029"/>
    <lineage>
        <taxon>Bacteria</taxon>
        <taxon>Pseudomonadati</taxon>
        <taxon>Pseudomonadota</taxon>
        <taxon>Betaproteobacteria</taxon>
        <taxon>Burkholderiales</taxon>
        <taxon>Sphaerotilaceae</taxon>
        <taxon>Inhella</taxon>
    </lineage>
</organism>
<evidence type="ECO:0000256" key="4">
    <source>
        <dbReference type="ARBA" id="ARBA00023136"/>
    </source>
</evidence>
<evidence type="ECO:0000256" key="2">
    <source>
        <dbReference type="ARBA" id="ARBA00022692"/>
    </source>
</evidence>
<comment type="subcellular location">
    <subcellularLocation>
        <location evidence="1">Membrane</location>
        <topology evidence="1">Multi-pass membrane protein</topology>
    </subcellularLocation>
</comment>
<accession>A0A931J5P0</accession>
<reference evidence="7" key="1">
    <citation type="submission" date="2020-12" db="EMBL/GenBank/DDBJ databases">
        <title>The genome sequence of Inhella sp. 1Y17.</title>
        <authorList>
            <person name="Liu Y."/>
        </authorList>
    </citation>
    <scope>NUCLEOTIDE SEQUENCE</scope>
    <source>
        <strain evidence="7">1Y17</strain>
    </source>
</reference>
<feature type="transmembrane region" description="Helical" evidence="5">
    <location>
        <begin position="176"/>
        <end position="192"/>
    </location>
</feature>
<dbReference type="GO" id="GO:0016020">
    <property type="term" value="C:membrane"/>
    <property type="evidence" value="ECO:0007669"/>
    <property type="project" value="UniProtKB-SubCell"/>
</dbReference>
<feature type="domain" description="O-antigen ligase-related" evidence="6">
    <location>
        <begin position="182"/>
        <end position="333"/>
    </location>
</feature>
<feature type="transmembrane region" description="Helical" evidence="5">
    <location>
        <begin position="83"/>
        <end position="100"/>
    </location>
</feature>
<dbReference type="InterPro" id="IPR007016">
    <property type="entry name" value="O-antigen_ligase-rel_domated"/>
</dbReference>
<comment type="caution">
    <text evidence="7">The sequence shown here is derived from an EMBL/GenBank/DDBJ whole genome shotgun (WGS) entry which is preliminary data.</text>
</comment>
<dbReference type="EMBL" id="JAEDAK010000009">
    <property type="protein sequence ID" value="MBH9578009.1"/>
    <property type="molecule type" value="Genomic_DNA"/>
</dbReference>
<dbReference type="AlphaFoldDB" id="A0A931J5P0"/>
<gene>
    <name evidence="7" type="ORF">I7X39_13975</name>
</gene>
<name>A0A931J5P0_9BURK</name>
<feature type="transmembrane region" description="Helical" evidence="5">
    <location>
        <begin position="107"/>
        <end position="127"/>
    </location>
</feature>